<proteinExistence type="predicted"/>
<accession>A0A3N0I1U3</accession>
<protein>
    <submittedName>
        <fullName evidence="1">Uncharacterized protein</fullName>
    </submittedName>
</protein>
<dbReference type="RefSeq" id="WP_128519182.1">
    <property type="nucleotide sequence ID" value="NZ_RJQC01000001.1"/>
</dbReference>
<dbReference type="AlphaFoldDB" id="A0A3N0I1U3"/>
<name>A0A3N0I1U3_9FIRM</name>
<evidence type="ECO:0000313" key="2">
    <source>
        <dbReference type="Proteomes" id="UP000276568"/>
    </source>
</evidence>
<comment type="caution">
    <text evidence="1">The sequence shown here is derived from an EMBL/GenBank/DDBJ whole genome shotgun (WGS) entry which is preliminary data.</text>
</comment>
<reference evidence="1 2" key="1">
    <citation type="submission" date="2018-11" db="EMBL/GenBank/DDBJ databases">
        <title>Clostridium sp. nov., a member of the family Erysipelotrichaceae isolated from pig faeces.</title>
        <authorList>
            <person name="Chang Y.-H."/>
        </authorList>
    </citation>
    <scope>NUCLEOTIDE SEQUENCE [LARGE SCALE GENOMIC DNA]</scope>
    <source>
        <strain evidence="1 2">YH-panp20</strain>
    </source>
</reference>
<organism evidence="1 2">
    <name type="scientific">Absicoccus porci</name>
    <dbReference type="NCBI Taxonomy" id="2486576"/>
    <lineage>
        <taxon>Bacteria</taxon>
        <taxon>Bacillati</taxon>
        <taxon>Bacillota</taxon>
        <taxon>Erysipelotrichia</taxon>
        <taxon>Erysipelotrichales</taxon>
        <taxon>Erysipelotrichaceae</taxon>
        <taxon>Absicoccus</taxon>
    </lineage>
</organism>
<dbReference type="EMBL" id="RJQC01000001">
    <property type="protein sequence ID" value="RNM31001.1"/>
    <property type="molecule type" value="Genomic_DNA"/>
</dbReference>
<dbReference type="Proteomes" id="UP000276568">
    <property type="component" value="Unassembled WGS sequence"/>
</dbReference>
<keyword evidence="2" id="KW-1185">Reference proteome</keyword>
<dbReference type="OrthoDB" id="2289258at2"/>
<evidence type="ECO:0000313" key="1">
    <source>
        <dbReference type="EMBL" id="RNM31001.1"/>
    </source>
</evidence>
<sequence length="94" mass="10632">MVKGIEKFRDYFSDFTDQYVLIGGAACDISFETQNVDFRATRDLDVVLIVEALTYELVKDFGNLFEMGATKIGQSHLESHNSTALTNLQKMVFL</sequence>
<gene>
    <name evidence="1" type="ORF">EDX97_00025</name>
</gene>